<accession>A0A8J2P1Z8</accession>
<dbReference type="AlphaFoldDB" id="A0A8J2P1Z8"/>
<dbReference type="Pfam" id="PF00348">
    <property type="entry name" value="polyprenyl_synt"/>
    <property type="match status" value="1"/>
</dbReference>
<dbReference type="PROSITE" id="PS50041">
    <property type="entry name" value="C_TYPE_LECTIN_2"/>
    <property type="match status" value="1"/>
</dbReference>
<evidence type="ECO:0000256" key="3">
    <source>
        <dbReference type="ARBA" id="ARBA00022723"/>
    </source>
</evidence>
<comment type="caution">
    <text evidence="7">The sequence shown here is derived from an EMBL/GenBank/DDBJ whole genome shotgun (WGS) entry which is preliminary data.</text>
</comment>
<dbReference type="GO" id="GO:0046872">
    <property type="term" value="F:metal ion binding"/>
    <property type="evidence" value="ECO:0007669"/>
    <property type="project" value="UniProtKB-KW"/>
</dbReference>
<comment type="pathway">
    <text evidence="5">Pheromone biosynthesis.</text>
</comment>
<reference evidence="7" key="1">
    <citation type="submission" date="2021-06" db="EMBL/GenBank/DDBJ databases">
        <authorList>
            <person name="Hodson N. C."/>
            <person name="Mongue J. A."/>
            <person name="Jaron S. K."/>
        </authorList>
    </citation>
    <scope>NUCLEOTIDE SEQUENCE</scope>
</reference>
<dbReference type="GO" id="GO:0045337">
    <property type="term" value="P:farnesyl diphosphate biosynthetic process"/>
    <property type="evidence" value="ECO:0007669"/>
    <property type="project" value="TreeGrafter"/>
</dbReference>
<evidence type="ECO:0000256" key="2">
    <source>
        <dbReference type="ARBA" id="ARBA00022679"/>
    </source>
</evidence>
<evidence type="ECO:0000256" key="4">
    <source>
        <dbReference type="ARBA" id="ARBA00022842"/>
    </source>
</evidence>
<evidence type="ECO:0000256" key="5">
    <source>
        <dbReference type="ARBA" id="ARBA00033740"/>
    </source>
</evidence>
<comment type="cofactor">
    <cofactor evidence="1">
        <name>Mg(2+)</name>
        <dbReference type="ChEBI" id="CHEBI:18420"/>
    </cofactor>
</comment>
<dbReference type="InterPro" id="IPR001304">
    <property type="entry name" value="C-type_lectin-like"/>
</dbReference>
<sequence>MTERRFFMTDRLYKQLEAFAICGNRREDFRLAEIDSPEKSLEVREFLLRTDYGTAWIAGRTGVCPFRDYVWGKDGQERPMNYTNWRKTPAPGDITDTEWCQAEGYRTESTLGDPSVFTASKEHPALTLKLLSDAETSRFQSFLPQILQDIGCLRGMQSMPDTTEWLSETIQAIVTLGDFNTAHQTLLAYKCLCEDQKDFDLAIVNGWIFELGIRGYEIMEDMMDDTRVKNGKKTWHCHNNHGLAAVSDSLLVMSCTAMLCQKYFKTKSYYSDMITLRTFNTHFLLYGKSLAMKSAKDRQFHLYNMDFYTRIKTLMESRRLFYGPITSSMLMTGFKDPKLLKNVEAITNLIGVVHSAKTDLVGNTYHPEKFEQNIANGMCTWQFAMALEHAPREHRKILLANYGSSESEVMEKVKTVYEKMELHKLYQAWEEEKTREISNLVTQLPVEALQKYFSQVISAMFGRRI</sequence>
<dbReference type="EMBL" id="CAJVCH010076091">
    <property type="protein sequence ID" value="CAG7721009.1"/>
    <property type="molecule type" value="Genomic_DNA"/>
</dbReference>
<dbReference type="PANTHER" id="PTHR11525">
    <property type="entry name" value="FARNESYL-PYROPHOSPHATE SYNTHETASE"/>
    <property type="match status" value="1"/>
</dbReference>
<keyword evidence="8" id="KW-1185">Reference proteome</keyword>
<gene>
    <name evidence="7" type="ORF">AFUS01_LOCUS10258</name>
</gene>
<evidence type="ECO:0000259" key="6">
    <source>
        <dbReference type="PROSITE" id="PS50041"/>
    </source>
</evidence>
<dbReference type="Proteomes" id="UP000708208">
    <property type="component" value="Unassembled WGS sequence"/>
</dbReference>
<keyword evidence="3" id="KW-0479">Metal-binding</keyword>
<organism evidence="7 8">
    <name type="scientific">Allacma fusca</name>
    <dbReference type="NCBI Taxonomy" id="39272"/>
    <lineage>
        <taxon>Eukaryota</taxon>
        <taxon>Metazoa</taxon>
        <taxon>Ecdysozoa</taxon>
        <taxon>Arthropoda</taxon>
        <taxon>Hexapoda</taxon>
        <taxon>Collembola</taxon>
        <taxon>Symphypleona</taxon>
        <taxon>Sminthuridae</taxon>
        <taxon>Allacma</taxon>
    </lineage>
</organism>
<dbReference type="GO" id="GO:0004337">
    <property type="term" value="F:(2E,6E)-farnesyl diphosphate synthase activity"/>
    <property type="evidence" value="ECO:0007669"/>
    <property type="project" value="TreeGrafter"/>
</dbReference>
<feature type="domain" description="C-type lectin" evidence="6">
    <location>
        <begin position="17"/>
        <end position="100"/>
    </location>
</feature>
<name>A0A8J2P1Z8_9HEXA</name>
<dbReference type="PANTHER" id="PTHR11525:SF0">
    <property type="entry name" value="FARNESYL PYROPHOSPHATE SYNTHASE"/>
    <property type="match status" value="1"/>
</dbReference>
<dbReference type="GO" id="GO:0004161">
    <property type="term" value="F:dimethylallyltranstransferase activity"/>
    <property type="evidence" value="ECO:0007669"/>
    <property type="project" value="TreeGrafter"/>
</dbReference>
<dbReference type="GO" id="GO:0005737">
    <property type="term" value="C:cytoplasm"/>
    <property type="evidence" value="ECO:0007669"/>
    <property type="project" value="TreeGrafter"/>
</dbReference>
<dbReference type="CDD" id="cd00037">
    <property type="entry name" value="CLECT"/>
    <property type="match status" value="1"/>
</dbReference>
<protein>
    <recommendedName>
        <fullName evidence="6">C-type lectin domain-containing protein</fullName>
    </recommendedName>
</protein>
<evidence type="ECO:0000313" key="7">
    <source>
        <dbReference type="EMBL" id="CAG7721009.1"/>
    </source>
</evidence>
<evidence type="ECO:0000256" key="1">
    <source>
        <dbReference type="ARBA" id="ARBA00001946"/>
    </source>
</evidence>
<proteinExistence type="predicted"/>
<keyword evidence="2" id="KW-0808">Transferase</keyword>
<dbReference type="InterPro" id="IPR039702">
    <property type="entry name" value="FPS1-like"/>
</dbReference>
<dbReference type="InterPro" id="IPR000092">
    <property type="entry name" value="Polyprenyl_synt"/>
</dbReference>
<evidence type="ECO:0000313" key="8">
    <source>
        <dbReference type="Proteomes" id="UP000708208"/>
    </source>
</evidence>
<keyword evidence="4" id="KW-0460">Magnesium</keyword>